<protein>
    <submittedName>
        <fullName evidence="1">Uncharacterized protein</fullName>
    </submittedName>
</protein>
<reference evidence="1" key="1">
    <citation type="journal article" date="2012" name="Nature">
        <title>The tomato genome sequence provides insights into fleshy fruit evolution.</title>
        <authorList>
            <consortium name="Tomato Genome Consortium"/>
        </authorList>
    </citation>
    <scope>NUCLEOTIDE SEQUENCE [LARGE SCALE GENOMIC DNA]</scope>
    <source>
        <strain evidence="1">cv. Heinz 1706</strain>
    </source>
</reference>
<evidence type="ECO:0000313" key="1">
    <source>
        <dbReference type="EnsemblPlants" id="Solyc02g050283.1.1"/>
    </source>
</evidence>
<dbReference type="Gramene" id="Solyc02g050283.1.1">
    <property type="protein sequence ID" value="Solyc02g050283.1.1"/>
    <property type="gene ID" value="Solyc02g050283.1"/>
</dbReference>
<dbReference type="InterPro" id="IPR040256">
    <property type="entry name" value="At4g02000-like"/>
</dbReference>
<evidence type="ECO:0000313" key="2">
    <source>
        <dbReference type="Proteomes" id="UP000004994"/>
    </source>
</evidence>
<accession>A0A3Q7FIU2</accession>
<reference evidence="1" key="2">
    <citation type="submission" date="2019-01" db="UniProtKB">
        <authorList>
            <consortium name="EnsemblPlants"/>
        </authorList>
    </citation>
    <scope>IDENTIFICATION</scope>
    <source>
        <strain evidence="1">cv. Heinz 1706</strain>
    </source>
</reference>
<dbReference type="PANTHER" id="PTHR31286">
    <property type="entry name" value="GLYCINE-RICH CELL WALL STRUCTURAL PROTEIN 1.8-LIKE"/>
    <property type="match status" value="1"/>
</dbReference>
<sequence length="206" mass="23275">MWVPTDAATGYEVRYVANTSYGVATVKASQQHLDSLGDKLSELDQERSLNPQILDFANDDDIITIWFKRSVEINGQQMWHQKWSRDFKPEEDLPIASVWALLPKLQMHLTQLITSVVGTPLEMDKTTRGNTSPIMAKRSLHSDNLVLWVTKPFGLEGYLTLFHGLSYRQTQHKFVAGRGKKVNSLPVAHDGRIREVAESLRGDSSV</sequence>
<keyword evidence="2" id="KW-1185">Reference proteome</keyword>
<proteinExistence type="predicted"/>
<dbReference type="EnsemblPlants" id="Solyc02g050283.1.1">
    <property type="protein sequence ID" value="Solyc02g050283.1.1"/>
    <property type="gene ID" value="Solyc02g050283.1"/>
</dbReference>
<dbReference type="InParanoid" id="A0A3Q7FIU2"/>
<name>A0A3Q7FIU2_SOLLC</name>
<organism evidence="1">
    <name type="scientific">Solanum lycopersicum</name>
    <name type="common">Tomato</name>
    <name type="synonym">Lycopersicon esculentum</name>
    <dbReference type="NCBI Taxonomy" id="4081"/>
    <lineage>
        <taxon>Eukaryota</taxon>
        <taxon>Viridiplantae</taxon>
        <taxon>Streptophyta</taxon>
        <taxon>Embryophyta</taxon>
        <taxon>Tracheophyta</taxon>
        <taxon>Spermatophyta</taxon>
        <taxon>Magnoliopsida</taxon>
        <taxon>eudicotyledons</taxon>
        <taxon>Gunneridae</taxon>
        <taxon>Pentapetalae</taxon>
        <taxon>asterids</taxon>
        <taxon>lamiids</taxon>
        <taxon>Solanales</taxon>
        <taxon>Solanaceae</taxon>
        <taxon>Solanoideae</taxon>
        <taxon>Solaneae</taxon>
        <taxon>Solanum</taxon>
        <taxon>Solanum subgen. Lycopersicon</taxon>
    </lineage>
</organism>
<dbReference type="Proteomes" id="UP000004994">
    <property type="component" value="Chromosome 2"/>
</dbReference>
<dbReference type="AlphaFoldDB" id="A0A3Q7FIU2"/>
<dbReference type="PANTHER" id="PTHR31286:SF164">
    <property type="entry name" value="ZINC FINGER, CCHC-TYPE"/>
    <property type="match status" value="1"/>
</dbReference>